<evidence type="ECO:0000313" key="6">
    <source>
        <dbReference type="Proteomes" id="UP001623330"/>
    </source>
</evidence>
<evidence type="ECO:0000256" key="1">
    <source>
        <dbReference type="ARBA" id="ARBA00022723"/>
    </source>
</evidence>
<dbReference type="InterPro" id="IPR007219">
    <property type="entry name" value="XnlR_reg_dom"/>
</dbReference>
<keyword evidence="3" id="KW-0539">Nucleus</keyword>
<evidence type="ECO:0000256" key="3">
    <source>
        <dbReference type="ARBA" id="ARBA00023242"/>
    </source>
</evidence>
<comment type="caution">
    <text evidence="5">The sequence shown here is derived from an EMBL/GenBank/DDBJ whole genome shotgun (WGS) entry which is preliminary data.</text>
</comment>
<dbReference type="PANTHER" id="PTHR31405">
    <property type="entry name" value="TRANSCRIPTION FACTOR PDR8-RELATED"/>
    <property type="match status" value="1"/>
</dbReference>
<evidence type="ECO:0000259" key="4">
    <source>
        <dbReference type="PROSITE" id="PS50048"/>
    </source>
</evidence>
<dbReference type="Pfam" id="PF00172">
    <property type="entry name" value="Zn_clus"/>
    <property type="match status" value="1"/>
</dbReference>
<dbReference type="SMART" id="SM00066">
    <property type="entry name" value="GAL4"/>
    <property type="match status" value="1"/>
</dbReference>
<dbReference type="Pfam" id="PF04082">
    <property type="entry name" value="Fungal_trans"/>
    <property type="match status" value="1"/>
</dbReference>
<dbReference type="EMBL" id="JBEVYD010000005">
    <property type="protein sequence ID" value="KAL3233209.1"/>
    <property type="molecule type" value="Genomic_DNA"/>
</dbReference>
<keyword evidence="6" id="KW-1185">Reference proteome</keyword>
<dbReference type="InterPro" id="IPR052693">
    <property type="entry name" value="Yeast_MDR_Regulatory"/>
</dbReference>
<proteinExistence type="predicted"/>
<feature type="domain" description="Zn(2)-C6 fungal-type" evidence="4">
    <location>
        <begin position="37"/>
        <end position="68"/>
    </location>
</feature>
<keyword evidence="1" id="KW-0479">Metal-binding</keyword>
<evidence type="ECO:0000313" key="5">
    <source>
        <dbReference type="EMBL" id="KAL3233209.1"/>
    </source>
</evidence>
<dbReference type="InterPro" id="IPR036864">
    <property type="entry name" value="Zn2-C6_fun-type_DNA-bd_sf"/>
</dbReference>
<dbReference type="InterPro" id="IPR001138">
    <property type="entry name" value="Zn2Cys6_DnaBD"/>
</dbReference>
<dbReference type="CDD" id="cd00067">
    <property type="entry name" value="GAL4"/>
    <property type="match status" value="1"/>
</dbReference>
<gene>
    <name evidence="5" type="ORF">RNJ44_05125</name>
</gene>
<protein>
    <recommendedName>
        <fullName evidence="4">Zn(2)-C6 fungal-type domain-containing protein</fullName>
    </recommendedName>
</protein>
<name>A0ABR4NWV8_9SACH</name>
<dbReference type="Proteomes" id="UP001623330">
    <property type="component" value="Unassembled WGS sequence"/>
</dbReference>
<sequence length="830" mass="95202">MSTPDVSPTVDSLAEKMLNGKINKKRPKRTRKKVVRACAFCRRRKLKCDTARPMCSTCVSRKLQVCIYEEHVDTREVKLEEVFDSVPNVALLKKVEELEKALKAVDPETAAKLKEKETGVVNPFADLYFLQTKGSGRKILYGPTASRTYIRFQTHDFIEKYRKLYAKVKIERNKWKSHHTTPILRELELINSDENTDIESQFKQVIDVLPPFEKICQIIKDFFKVPPHNEISTVLDCSKVLNDFYQEFEPGDYINDGRERKIANIRIGAKRNYYKMAVILMILCISYYYEDVPSVIRKFCIVLTGCSTSKILYLERTQFLLLRYYYREYYAPCGDEIHMLNLVDMLCTSATNIGLHLSHSIYEGQEANVGNLKSVENLWIWVLFADVNVALHVGRPLLINTSLLDDSLPNILDDNEGDSYYSKMKRILKIARVHIQSMYNKRVIPNLVEYCEETTLLVERDFPNLADYTNYELMNSEVLMDIRILSLALNLIITYYSLRFAVNKERSIELKNKILKNSLMSVALVVNITLYCYGQDKILHRNMLNESEYITPYLSFSLSITNCLFQKAITLFCAILYHKLTLFESGKFINKELQDVVENDTTTLRVNSNISLLASFRIYSDMFDKWHNEEISKGMLNVMSRSHTFVVTMALERAHRTLLQKVIEYRTQAEENWLTMSPKGRQKLPPCGCVYDGNMSYNNNSGSSNSNSNSNSNINGSSTITATGPYIGTPNINTTTPLNSHHMTTPIIHRGTVASSPYNINSGYQETQSDAFTTPSIAENDGFLPIATDIPDEQLDTLAQSLADEFWNNYNAGFSELVEGLHYNQLFQDS</sequence>
<organism evidence="5 6">
    <name type="scientific">Nakaseomyces bracarensis</name>
    <dbReference type="NCBI Taxonomy" id="273131"/>
    <lineage>
        <taxon>Eukaryota</taxon>
        <taxon>Fungi</taxon>
        <taxon>Dikarya</taxon>
        <taxon>Ascomycota</taxon>
        <taxon>Saccharomycotina</taxon>
        <taxon>Saccharomycetes</taxon>
        <taxon>Saccharomycetales</taxon>
        <taxon>Saccharomycetaceae</taxon>
        <taxon>Nakaseomyces</taxon>
    </lineage>
</organism>
<keyword evidence="2" id="KW-0862">Zinc</keyword>
<dbReference type="SUPFAM" id="SSF57701">
    <property type="entry name" value="Zn2/Cys6 DNA-binding domain"/>
    <property type="match status" value="1"/>
</dbReference>
<dbReference type="PROSITE" id="PS00463">
    <property type="entry name" value="ZN2_CY6_FUNGAL_1"/>
    <property type="match status" value="1"/>
</dbReference>
<dbReference type="Gene3D" id="4.10.240.10">
    <property type="entry name" value="Zn(2)-C6 fungal-type DNA-binding domain"/>
    <property type="match status" value="1"/>
</dbReference>
<dbReference type="CDD" id="cd12148">
    <property type="entry name" value="fungal_TF_MHR"/>
    <property type="match status" value="1"/>
</dbReference>
<reference evidence="5 6" key="1">
    <citation type="submission" date="2024-05" db="EMBL/GenBank/DDBJ databases">
        <title>Long read based assembly of the Candida bracarensis genome reveals expanded adhesin content.</title>
        <authorList>
            <person name="Marcet-Houben M."/>
            <person name="Ksiezopolska E."/>
            <person name="Gabaldon T."/>
        </authorList>
    </citation>
    <scope>NUCLEOTIDE SEQUENCE [LARGE SCALE GENOMIC DNA]</scope>
    <source>
        <strain evidence="5 6">CBM6</strain>
    </source>
</reference>
<dbReference type="PROSITE" id="PS50048">
    <property type="entry name" value="ZN2_CY6_FUNGAL_2"/>
    <property type="match status" value="1"/>
</dbReference>
<evidence type="ECO:0000256" key="2">
    <source>
        <dbReference type="ARBA" id="ARBA00022833"/>
    </source>
</evidence>
<dbReference type="PANTHER" id="PTHR31405:SF8">
    <property type="entry name" value="TRANSCRIPTION FACTOR PDR8-RELATED"/>
    <property type="match status" value="1"/>
</dbReference>
<accession>A0ABR4NWV8</accession>